<proteinExistence type="predicted"/>
<name>A0A8S4QTN8_9NEOP</name>
<evidence type="ECO:0000313" key="2">
    <source>
        <dbReference type="Proteomes" id="UP000838756"/>
    </source>
</evidence>
<comment type="caution">
    <text evidence="1">The sequence shown here is derived from an EMBL/GenBank/DDBJ whole genome shotgun (WGS) entry which is preliminary data.</text>
</comment>
<accession>A0A8S4QTN8</accession>
<dbReference type="Proteomes" id="UP000838756">
    <property type="component" value="Unassembled WGS sequence"/>
</dbReference>
<organism evidence="1 2">
    <name type="scientific">Pararge aegeria aegeria</name>
    <dbReference type="NCBI Taxonomy" id="348720"/>
    <lineage>
        <taxon>Eukaryota</taxon>
        <taxon>Metazoa</taxon>
        <taxon>Ecdysozoa</taxon>
        <taxon>Arthropoda</taxon>
        <taxon>Hexapoda</taxon>
        <taxon>Insecta</taxon>
        <taxon>Pterygota</taxon>
        <taxon>Neoptera</taxon>
        <taxon>Endopterygota</taxon>
        <taxon>Lepidoptera</taxon>
        <taxon>Glossata</taxon>
        <taxon>Ditrysia</taxon>
        <taxon>Papilionoidea</taxon>
        <taxon>Nymphalidae</taxon>
        <taxon>Satyrinae</taxon>
        <taxon>Satyrini</taxon>
        <taxon>Parargina</taxon>
        <taxon>Pararge</taxon>
    </lineage>
</organism>
<gene>
    <name evidence="1" type="primary">jg25785</name>
    <name evidence="1" type="ORF">PAEG_LOCUS4260</name>
</gene>
<sequence>MPPLWNTFLLKHQHALALGRGHFSTEKVELVCSPTVVLPKCKNKTRLSQSWSWSCANTPGLGLGLGLA</sequence>
<dbReference type="AlphaFoldDB" id="A0A8S4QTN8"/>
<feature type="non-terminal residue" evidence="1">
    <location>
        <position position="68"/>
    </location>
</feature>
<evidence type="ECO:0000313" key="1">
    <source>
        <dbReference type="EMBL" id="CAH2216202.1"/>
    </source>
</evidence>
<protein>
    <submittedName>
        <fullName evidence="1">Jg25785 protein</fullName>
    </submittedName>
</protein>
<keyword evidence="2" id="KW-1185">Reference proteome</keyword>
<reference evidence="1" key="1">
    <citation type="submission" date="2022-03" db="EMBL/GenBank/DDBJ databases">
        <authorList>
            <person name="Lindestad O."/>
        </authorList>
    </citation>
    <scope>NUCLEOTIDE SEQUENCE</scope>
</reference>
<dbReference type="EMBL" id="CAKXAJ010014404">
    <property type="protein sequence ID" value="CAH2216202.1"/>
    <property type="molecule type" value="Genomic_DNA"/>
</dbReference>